<feature type="site" description="Transition state stabilizer" evidence="9">
    <location>
        <position position="97"/>
    </location>
</feature>
<dbReference type="Proteomes" id="UP001083770">
    <property type="component" value="Unassembled WGS sequence"/>
</dbReference>
<name>A0ABT4LXB2_9PROT</name>
<feature type="binding site" evidence="9">
    <location>
        <position position="210"/>
    </location>
    <ligand>
        <name>Zn(2+)</name>
        <dbReference type="ChEBI" id="CHEBI:29105"/>
        <note>catalytic</note>
    </ligand>
</feature>
<keyword evidence="7 9" id="KW-0482">Metalloprotease</keyword>
<accession>A0ABT4LXB2</accession>
<evidence type="ECO:0000256" key="6">
    <source>
        <dbReference type="ARBA" id="ARBA00022997"/>
    </source>
</evidence>
<evidence type="ECO:0000256" key="10">
    <source>
        <dbReference type="PIRNR" id="PIRNR026671"/>
    </source>
</evidence>
<evidence type="ECO:0000256" key="2">
    <source>
        <dbReference type="ARBA" id="ARBA00022670"/>
    </source>
</evidence>
<evidence type="ECO:0000313" key="12">
    <source>
        <dbReference type="Proteomes" id="UP001083770"/>
    </source>
</evidence>
<dbReference type="PANTHER" id="PTHR43126">
    <property type="entry name" value="D-ALANYL-D-ALANINE DIPEPTIDASE"/>
    <property type="match status" value="1"/>
</dbReference>
<comment type="caution">
    <text evidence="11">The sequence shown here is derived from an EMBL/GenBank/DDBJ whole genome shotgun (WGS) entry which is preliminary data.</text>
</comment>
<comment type="cofactor">
    <cofactor evidence="9">
        <name>Zn(2+)</name>
        <dbReference type="ChEBI" id="CHEBI:29105"/>
    </cofactor>
    <text evidence="9">Binds 1 zinc ion per subunit.</text>
</comment>
<dbReference type="HAMAP" id="MF_01924">
    <property type="entry name" value="A_A_dipeptidase"/>
    <property type="match status" value="1"/>
</dbReference>
<keyword evidence="3 9" id="KW-0479">Metal-binding</keyword>
<evidence type="ECO:0000256" key="7">
    <source>
        <dbReference type="ARBA" id="ARBA00023049"/>
    </source>
</evidence>
<evidence type="ECO:0000256" key="5">
    <source>
        <dbReference type="ARBA" id="ARBA00022833"/>
    </source>
</evidence>
<dbReference type="EC" id="3.4.13.22" evidence="9 10"/>
<reference evidence="11" key="1">
    <citation type="submission" date="2022-12" db="EMBL/GenBank/DDBJ databases">
        <title>Bacterial isolates from different developmental stages of Nematostella vectensis.</title>
        <authorList>
            <person name="Fraune S."/>
        </authorList>
    </citation>
    <scope>NUCLEOTIDE SEQUENCE</scope>
    <source>
        <strain evidence="11">G21632-S1</strain>
    </source>
</reference>
<keyword evidence="6 9" id="KW-0224">Dipeptidase</keyword>
<dbReference type="Pfam" id="PF01427">
    <property type="entry name" value="Peptidase_M15"/>
    <property type="match status" value="1"/>
</dbReference>
<dbReference type="SUPFAM" id="SSF55166">
    <property type="entry name" value="Hedgehog/DD-peptidase"/>
    <property type="match status" value="1"/>
</dbReference>
<evidence type="ECO:0000256" key="8">
    <source>
        <dbReference type="ARBA" id="ARBA00023316"/>
    </source>
</evidence>
<gene>
    <name evidence="9" type="primary">ddpX</name>
    <name evidence="11" type="ORF">O4G74_11860</name>
</gene>
<comment type="similarity">
    <text evidence="9 10">Belongs to the peptidase M15D family.</text>
</comment>
<evidence type="ECO:0000313" key="11">
    <source>
        <dbReference type="EMBL" id="MCZ4298757.1"/>
    </source>
</evidence>
<dbReference type="Gene3D" id="3.30.1380.10">
    <property type="match status" value="1"/>
</dbReference>
<proteinExistence type="inferred from homology"/>
<keyword evidence="8 10" id="KW-0961">Cell wall biogenesis/degradation</keyword>
<dbReference type="InterPro" id="IPR009045">
    <property type="entry name" value="Zn_M74/Hedgehog-like"/>
</dbReference>
<keyword evidence="12" id="KW-1185">Reference proteome</keyword>
<evidence type="ECO:0000256" key="3">
    <source>
        <dbReference type="ARBA" id="ARBA00022723"/>
    </source>
</evidence>
<dbReference type="PANTHER" id="PTHR43126:SF1">
    <property type="entry name" value="D-ALANYL-D-ALANINE DIPEPTIDASE"/>
    <property type="match status" value="1"/>
</dbReference>
<dbReference type="PIRSF" id="PIRSF026671">
    <property type="entry name" value="AA_dipeptidase"/>
    <property type="match status" value="1"/>
</dbReference>
<feature type="binding site" evidence="9">
    <location>
        <position position="149"/>
    </location>
    <ligand>
        <name>Zn(2+)</name>
        <dbReference type="ChEBI" id="CHEBI:29105"/>
        <note>catalytic</note>
    </ligand>
</feature>
<dbReference type="InterPro" id="IPR000755">
    <property type="entry name" value="A_A_dipeptidase"/>
</dbReference>
<keyword evidence="5 9" id="KW-0862">Zinc</keyword>
<sequence length="228" mass="25540">MKHLISICLMALMGCATSIGQESARLAPDGFVRVANHVPGLIEDMRYHTAHNFVGAPVDGYEAPICWLTREAADALAEVQARLAGFGLGLKVFDCYRPARAVAHFGRWARDLEDQSTKPVYYPNVEKAELFSLGYIAERSGHSRGSTMDLTLVDIATGDEIDMGSPFDLFDPISWPSDPRPTAQQRANRAFLQSIMQAHGFKGLKEEWWHFTLVDEPFPDTYFEFVIR</sequence>
<dbReference type="CDD" id="cd14817">
    <property type="entry name" value="D-Ala-D-Ala_dipeptidase_VanX"/>
    <property type="match status" value="1"/>
</dbReference>
<evidence type="ECO:0000256" key="4">
    <source>
        <dbReference type="ARBA" id="ARBA00022801"/>
    </source>
</evidence>
<dbReference type="EMBL" id="JAPWGW010000003">
    <property type="protein sequence ID" value="MCZ4298757.1"/>
    <property type="molecule type" value="Genomic_DNA"/>
</dbReference>
<evidence type="ECO:0000256" key="1">
    <source>
        <dbReference type="ARBA" id="ARBA00001362"/>
    </source>
</evidence>
<protein>
    <recommendedName>
        <fullName evidence="9 10">D-alanyl-D-alanine dipeptidase</fullName>
        <shortName evidence="9 10">D-Ala-D-Ala dipeptidase</shortName>
        <ecNumber evidence="9 10">3.4.13.22</ecNumber>
    </recommendedName>
</protein>
<dbReference type="PROSITE" id="PS51257">
    <property type="entry name" value="PROKAR_LIPOPROTEIN"/>
    <property type="match status" value="1"/>
</dbReference>
<keyword evidence="4 9" id="KW-0378">Hydrolase</keyword>
<comment type="catalytic activity">
    <reaction evidence="1 9 10">
        <text>D-alanyl-D-alanine + H2O = 2 D-alanine</text>
        <dbReference type="Rhea" id="RHEA:20661"/>
        <dbReference type="ChEBI" id="CHEBI:15377"/>
        <dbReference type="ChEBI" id="CHEBI:57416"/>
        <dbReference type="ChEBI" id="CHEBI:57822"/>
        <dbReference type="EC" id="3.4.13.22"/>
    </reaction>
</comment>
<organism evidence="11 12">
    <name type="scientific">Henriciella marina</name>
    <dbReference type="NCBI Taxonomy" id="453851"/>
    <lineage>
        <taxon>Bacteria</taxon>
        <taxon>Pseudomonadati</taxon>
        <taxon>Pseudomonadota</taxon>
        <taxon>Alphaproteobacteria</taxon>
        <taxon>Hyphomonadales</taxon>
        <taxon>Hyphomonadaceae</taxon>
        <taxon>Henriciella</taxon>
    </lineage>
</organism>
<evidence type="ECO:0000256" key="9">
    <source>
        <dbReference type="HAMAP-Rule" id="MF_01924"/>
    </source>
</evidence>
<feature type="active site" description="Proton donor/acceptor" evidence="9">
    <location>
        <position position="207"/>
    </location>
</feature>
<comment type="function">
    <text evidence="9 10">Catalyzes hydrolysis of the D-alanyl-D-alanine dipeptide.</text>
</comment>
<feature type="binding site" evidence="9">
    <location>
        <position position="142"/>
    </location>
    <ligand>
        <name>Zn(2+)</name>
        <dbReference type="ChEBI" id="CHEBI:29105"/>
        <note>catalytic</note>
    </ligand>
</feature>
<keyword evidence="2 9" id="KW-0645">Protease</keyword>